<gene>
    <name evidence="1" type="ORF">7F15_31</name>
    <name evidence="2" type="ORF">7S15_4</name>
</gene>
<protein>
    <submittedName>
        <fullName evidence="1">Putative Cro-like protein</fullName>
    </submittedName>
</protein>
<evidence type="ECO:0000313" key="1">
    <source>
        <dbReference type="EMBL" id="ASN69425.1"/>
    </source>
</evidence>
<evidence type="ECO:0000313" key="2">
    <source>
        <dbReference type="EMBL" id="ASN72404.1"/>
    </source>
</evidence>
<reference evidence="1" key="1">
    <citation type="submission" date="2017-06" db="EMBL/GenBank/DDBJ databases">
        <title>Novel phages from South African skin metaviromes.</title>
        <authorList>
            <person name="van Zyl L.J."/>
            <person name="Abrahams Y."/>
            <person name="Stander E.A."/>
            <person name="Kirby B.M."/>
            <person name="Clavaud C."/>
            <person name="Farcet C."/>
            <person name="Breton L."/>
            <person name="Trindade M.I."/>
        </authorList>
    </citation>
    <scope>NUCLEOTIDE SEQUENCE</scope>
</reference>
<sequence>MTNVNVNKLRGKIVENGLNMSTLAIKLEIDRSTLYRKVNSEGDKLTIKEANEIVELLNLDSKEAMTIFFGSLVAYEATK</sequence>
<dbReference type="EMBL" id="MF417953">
    <property type="protein sequence ID" value="ASN72404.1"/>
    <property type="molecule type" value="Genomic_DNA"/>
</dbReference>
<dbReference type="EMBL" id="MF417890">
    <property type="protein sequence ID" value="ASN69425.1"/>
    <property type="molecule type" value="Genomic_DNA"/>
</dbReference>
<name>A0A2H4J2S7_9CAUD</name>
<accession>A0A2H4J2S7</accession>
<proteinExistence type="predicted"/>
<organism evidence="1">
    <name type="scientific">uncultured Caudovirales phage</name>
    <dbReference type="NCBI Taxonomy" id="2100421"/>
    <lineage>
        <taxon>Viruses</taxon>
        <taxon>Duplodnaviria</taxon>
        <taxon>Heunggongvirae</taxon>
        <taxon>Uroviricota</taxon>
        <taxon>Caudoviricetes</taxon>
        <taxon>Peduoviridae</taxon>
        <taxon>Maltschvirus</taxon>
        <taxon>Maltschvirus maltsch</taxon>
    </lineage>
</organism>